<comment type="similarity">
    <text evidence="1">Belongs to the peptidase A1 family.</text>
</comment>
<protein>
    <recommendedName>
        <fullName evidence="3">Peptidase A1 domain-containing protein</fullName>
    </recommendedName>
</protein>
<feature type="domain" description="Peptidase A1" evidence="3">
    <location>
        <begin position="58"/>
        <end position="402"/>
    </location>
</feature>
<proteinExistence type="inferred from homology"/>
<dbReference type="Gene3D" id="2.40.70.10">
    <property type="entry name" value="Acid Proteases"/>
    <property type="match status" value="2"/>
</dbReference>
<accession>A0A3D8QBA4</accession>
<evidence type="ECO:0000256" key="1">
    <source>
        <dbReference type="ARBA" id="ARBA00007447"/>
    </source>
</evidence>
<dbReference type="SUPFAM" id="SSF50630">
    <property type="entry name" value="Acid proteases"/>
    <property type="match status" value="1"/>
</dbReference>
<gene>
    <name evidence="4" type="ORF">BP5796_12047</name>
</gene>
<dbReference type="AlphaFoldDB" id="A0A3D8QBA4"/>
<name>A0A3D8QBA4_9HELO</name>
<comment type="caution">
    <text evidence="4">The sequence shown here is derived from an EMBL/GenBank/DDBJ whole genome shotgun (WGS) entry which is preliminary data.</text>
</comment>
<keyword evidence="2" id="KW-1133">Transmembrane helix</keyword>
<dbReference type="PROSITE" id="PS51257">
    <property type="entry name" value="PROKAR_LIPOPROTEIN"/>
    <property type="match status" value="1"/>
</dbReference>
<organism evidence="4 5">
    <name type="scientific">Coleophoma crateriformis</name>
    <dbReference type="NCBI Taxonomy" id="565419"/>
    <lineage>
        <taxon>Eukaryota</taxon>
        <taxon>Fungi</taxon>
        <taxon>Dikarya</taxon>
        <taxon>Ascomycota</taxon>
        <taxon>Pezizomycotina</taxon>
        <taxon>Leotiomycetes</taxon>
        <taxon>Helotiales</taxon>
        <taxon>Dermateaceae</taxon>
        <taxon>Coleophoma</taxon>
    </lineage>
</organism>
<dbReference type="Pfam" id="PF00026">
    <property type="entry name" value="Asp"/>
    <property type="match status" value="1"/>
</dbReference>
<dbReference type="InterPro" id="IPR001461">
    <property type="entry name" value="Aspartic_peptidase_A1"/>
</dbReference>
<evidence type="ECO:0000259" key="3">
    <source>
        <dbReference type="PROSITE" id="PS51767"/>
    </source>
</evidence>
<dbReference type="InterPro" id="IPR033121">
    <property type="entry name" value="PEPTIDASE_A1"/>
</dbReference>
<feature type="transmembrane region" description="Helical" evidence="2">
    <location>
        <begin position="446"/>
        <end position="469"/>
    </location>
</feature>
<dbReference type="InterPro" id="IPR021109">
    <property type="entry name" value="Peptidase_aspartic_dom_sf"/>
</dbReference>
<keyword evidence="2" id="KW-0812">Transmembrane</keyword>
<keyword evidence="2" id="KW-0472">Membrane</keyword>
<evidence type="ECO:0000313" key="4">
    <source>
        <dbReference type="EMBL" id="RDW59123.1"/>
    </source>
</evidence>
<sequence>MRNFHCVGWGILITASCCDMKVIEPLSSQKGIEKKDVVPEPIVVPPSQYFEGIDGSWSTFIVRIGSPAQSAKVLASTNSPDTLVVRPEGCLEGAIPEGVPSNCASARGGTFNSSLSTSWSAQGWYGLNGIQYGFEANLGYQFNLDYGVDRLGLGFEDGDAPVLENQTIAGGLFGLGTQPVIYSTFGNFSAPSYFVTLRNQSLIPSLSWSYTAGASYRCNAGQFAQLIFGGYDTSRYQPNDVSFQLSADVSRDIVVAIQSISYSGENVLDLLPTPIYAFIESTDPNIWLPLSACLLFEQAFGLQYDNITEKYLMNNTQFTTLWATNPSVSFRLASSTTGGSTTDITLPFYAFGLKAAYPFVPNATYYFPLKRAENTTQYTLGRAFLQEAYLTVDYDRGNFSVSQCTWVDGAKSAVNSILSPLYSTNSTNGTLTTSPKATNEIAIGPIIGGVLGGIVVLMGICAALFWYCWRKQARETKSPQGDSTPHVTLEELKHSDADKIFCTDTESVAGSRNRRAPPSMDTLHSRYEADGLQIYQLSAERSTSELGDTDSYIRYELESTSPVIII</sequence>
<dbReference type="GO" id="GO:0006508">
    <property type="term" value="P:proteolysis"/>
    <property type="evidence" value="ECO:0007669"/>
    <property type="project" value="InterPro"/>
</dbReference>
<reference evidence="4 5" key="1">
    <citation type="journal article" date="2018" name="IMA Fungus">
        <title>IMA Genome-F 9: Draft genome sequence of Annulohypoxylon stygium, Aspergillus mulundensis, Berkeleyomyces basicola (syn. Thielaviopsis basicola), Ceratocystis smalleyi, two Cercospora beticola strains, Coleophoma cylindrospora, Fusarium fracticaudum, Phialophora cf. hyalina, and Morchella septimelata.</title>
        <authorList>
            <person name="Wingfield B.D."/>
            <person name="Bills G.F."/>
            <person name="Dong Y."/>
            <person name="Huang W."/>
            <person name="Nel W.J."/>
            <person name="Swalarsk-Parry B.S."/>
            <person name="Vaghefi N."/>
            <person name="Wilken P.M."/>
            <person name="An Z."/>
            <person name="de Beer Z.W."/>
            <person name="De Vos L."/>
            <person name="Chen L."/>
            <person name="Duong T.A."/>
            <person name="Gao Y."/>
            <person name="Hammerbacher A."/>
            <person name="Kikkert J.R."/>
            <person name="Li Y."/>
            <person name="Li H."/>
            <person name="Li K."/>
            <person name="Li Q."/>
            <person name="Liu X."/>
            <person name="Ma X."/>
            <person name="Naidoo K."/>
            <person name="Pethybridge S.J."/>
            <person name="Sun J."/>
            <person name="Steenkamp E.T."/>
            <person name="van der Nest M.A."/>
            <person name="van Wyk S."/>
            <person name="Wingfield M.J."/>
            <person name="Xiong C."/>
            <person name="Yue Q."/>
            <person name="Zhang X."/>
        </authorList>
    </citation>
    <scope>NUCLEOTIDE SEQUENCE [LARGE SCALE GENOMIC DNA]</scope>
    <source>
        <strain evidence="4 5">BP5796</strain>
    </source>
</reference>
<evidence type="ECO:0000313" key="5">
    <source>
        <dbReference type="Proteomes" id="UP000256328"/>
    </source>
</evidence>
<dbReference type="PRINTS" id="PR00792">
    <property type="entry name" value="PEPSIN"/>
</dbReference>
<dbReference type="PROSITE" id="PS51767">
    <property type="entry name" value="PEPTIDASE_A1"/>
    <property type="match status" value="1"/>
</dbReference>
<keyword evidence="5" id="KW-1185">Reference proteome</keyword>
<dbReference type="Proteomes" id="UP000256328">
    <property type="component" value="Unassembled WGS sequence"/>
</dbReference>
<dbReference type="OrthoDB" id="4074350at2759"/>
<dbReference type="EMBL" id="PDLN01000020">
    <property type="protein sequence ID" value="RDW59123.1"/>
    <property type="molecule type" value="Genomic_DNA"/>
</dbReference>
<evidence type="ECO:0000256" key="2">
    <source>
        <dbReference type="SAM" id="Phobius"/>
    </source>
</evidence>
<dbReference type="GO" id="GO:0004190">
    <property type="term" value="F:aspartic-type endopeptidase activity"/>
    <property type="evidence" value="ECO:0007669"/>
    <property type="project" value="InterPro"/>
</dbReference>